<dbReference type="Proteomes" id="UP001139319">
    <property type="component" value="Unassembled WGS sequence"/>
</dbReference>
<evidence type="ECO:0000313" key="5">
    <source>
        <dbReference type="Proteomes" id="UP001139319"/>
    </source>
</evidence>
<gene>
    <name evidence="4" type="ORF">M6D89_15845</name>
</gene>
<keyword evidence="5" id="KW-1185">Reference proteome</keyword>
<dbReference type="AlphaFoldDB" id="A0A9X2I296"/>
<feature type="domain" description="DUF4174" evidence="3">
    <location>
        <begin position="26"/>
        <end position="133"/>
    </location>
</feature>
<proteinExistence type="predicted"/>
<dbReference type="InterPro" id="IPR025232">
    <property type="entry name" value="DUF4174"/>
</dbReference>
<protein>
    <submittedName>
        <fullName evidence="4">DUF4174 domain-containing protein</fullName>
    </submittedName>
</protein>
<evidence type="ECO:0000259" key="3">
    <source>
        <dbReference type="Pfam" id="PF13778"/>
    </source>
</evidence>
<reference evidence="4" key="1">
    <citation type="submission" date="2022-05" db="EMBL/GenBank/DDBJ databases">
        <authorList>
            <person name="Sun H.-N."/>
        </authorList>
    </citation>
    <scope>NUCLEOTIDE SEQUENCE</scope>
    <source>
        <strain evidence="4">HB14</strain>
    </source>
</reference>
<reference evidence="4" key="2">
    <citation type="submission" date="2023-01" db="EMBL/GenBank/DDBJ databases">
        <title>Gilvimarinus xylanilyticus HB14 isolated from Caulerpa lentillifera aquaculture base in Hainan, China.</title>
        <authorList>
            <person name="Zhang Y.-J."/>
        </authorList>
    </citation>
    <scope>NUCLEOTIDE SEQUENCE</scope>
    <source>
        <strain evidence="4">HB14</strain>
    </source>
</reference>
<comment type="caution">
    <text evidence="4">The sequence shown here is derived from an EMBL/GenBank/DDBJ whole genome shotgun (WGS) entry which is preliminary data.</text>
</comment>
<accession>A0A9X2I296</accession>
<feature type="signal peptide" evidence="2">
    <location>
        <begin position="1"/>
        <end position="20"/>
    </location>
</feature>
<evidence type="ECO:0000256" key="2">
    <source>
        <dbReference type="SAM" id="SignalP"/>
    </source>
</evidence>
<dbReference type="Pfam" id="PF13778">
    <property type="entry name" value="DUF4174"/>
    <property type="match status" value="1"/>
</dbReference>
<evidence type="ECO:0000313" key="4">
    <source>
        <dbReference type="EMBL" id="MCP8900781.1"/>
    </source>
</evidence>
<feature type="chain" id="PRO_5040960842" evidence="2">
    <location>
        <begin position="21"/>
        <end position="138"/>
    </location>
</feature>
<sequence length="138" mass="15530">MKPWRLWLLSLLPLATTGYAAPLNDLAPLQWENRIILAWTDKPQALVKALRRESAAVQERDIVWFVFSGGATQSNYSGKLGDDFAAVMTEKYHRSTPQVLLIGKDGGVKDDESELLLKSLFQQIDAMPMRQREVQNGS</sequence>
<organism evidence="4 5">
    <name type="scientific">Gilvimarinus xylanilyticus</name>
    <dbReference type="NCBI Taxonomy" id="2944139"/>
    <lineage>
        <taxon>Bacteria</taxon>
        <taxon>Pseudomonadati</taxon>
        <taxon>Pseudomonadota</taxon>
        <taxon>Gammaproteobacteria</taxon>
        <taxon>Cellvibrionales</taxon>
        <taxon>Cellvibrionaceae</taxon>
        <taxon>Gilvimarinus</taxon>
    </lineage>
</organism>
<evidence type="ECO:0000256" key="1">
    <source>
        <dbReference type="ARBA" id="ARBA00022729"/>
    </source>
</evidence>
<name>A0A9X2I296_9GAMM</name>
<keyword evidence="1 2" id="KW-0732">Signal</keyword>
<dbReference type="RefSeq" id="WP_253969075.1">
    <property type="nucleotide sequence ID" value="NZ_JAMFTH010000007.1"/>
</dbReference>
<dbReference type="EMBL" id="JAMFTH010000007">
    <property type="protein sequence ID" value="MCP8900781.1"/>
    <property type="molecule type" value="Genomic_DNA"/>
</dbReference>